<gene>
    <name evidence="1" type="ORF">QC764_0087440</name>
</gene>
<name>A0ABR0I850_9PEZI</name>
<sequence>MVSAKYLLLAPTSCLTFTANGSVWWYTCGLVSSYSMTSLRMPLLTVFLATASVPTLALTRVSVVPAPASGSTAPLARSASPASAPSRSLAASSLITNCQDQRQSVGSSGTYSCTAFNQNSGSMRCYCNV</sequence>
<evidence type="ECO:0000313" key="2">
    <source>
        <dbReference type="Proteomes" id="UP001323617"/>
    </source>
</evidence>
<accession>A0ABR0I850</accession>
<keyword evidence="2" id="KW-1185">Reference proteome</keyword>
<comment type="caution">
    <text evidence="1">The sequence shown here is derived from an EMBL/GenBank/DDBJ whole genome shotgun (WGS) entry which is preliminary data.</text>
</comment>
<protein>
    <recommendedName>
        <fullName evidence="3">Ig-like domain-containing protein</fullName>
    </recommendedName>
</protein>
<evidence type="ECO:0008006" key="3">
    <source>
        <dbReference type="Google" id="ProtNLM"/>
    </source>
</evidence>
<evidence type="ECO:0000313" key="1">
    <source>
        <dbReference type="EMBL" id="KAK4676342.1"/>
    </source>
</evidence>
<proteinExistence type="predicted"/>
<reference evidence="1 2" key="1">
    <citation type="journal article" date="2023" name="bioRxiv">
        <title>High-quality genome assemblies of four members of thePodospora anserinaspecies complex.</title>
        <authorList>
            <person name="Ament-Velasquez S.L."/>
            <person name="Vogan A.A."/>
            <person name="Wallerman O."/>
            <person name="Hartmann F."/>
            <person name="Gautier V."/>
            <person name="Silar P."/>
            <person name="Giraud T."/>
            <person name="Johannesson H."/>
        </authorList>
    </citation>
    <scope>NUCLEOTIDE SEQUENCE [LARGE SCALE GENOMIC DNA]</scope>
    <source>
        <strain evidence="1 2">CBS 124.78</strain>
    </source>
</reference>
<dbReference type="GeneID" id="87961599"/>
<dbReference type="Proteomes" id="UP001323617">
    <property type="component" value="Unassembled WGS sequence"/>
</dbReference>
<dbReference type="RefSeq" id="XP_062799812.1">
    <property type="nucleotide sequence ID" value="XM_062940884.1"/>
</dbReference>
<dbReference type="EMBL" id="JAFFHC010000005">
    <property type="protein sequence ID" value="KAK4676342.1"/>
    <property type="molecule type" value="Genomic_DNA"/>
</dbReference>
<organism evidence="1 2">
    <name type="scientific">Podospora pseudoanserina</name>
    <dbReference type="NCBI Taxonomy" id="2609844"/>
    <lineage>
        <taxon>Eukaryota</taxon>
        <taxon>Fungi</taxon>
        <taxon>Dikarya</taxon>
        <taxon>Ascomycota</taxon>
        <taxon>Pezizomycotina</taxon>
        <taxon>Sordariomycetes</taxon>
        <taxon>Sordariomycetidae</taxon>
        <taxon>Sordariales</taxon>
        <taxon>Podosporaceae</taxon>
        <taxon>Podospora</taxon>
    </lineage>
</organism>